<evidence type="ECO:0000313" key="2">
    <source>
        <dbReference type="EMBL" id="QSQ23401.1"/>
    </source>
</evidence>
<keyword evidence="1" id="KW-0472">Membrane</keyword>
<sequence length="183" mass="18357">MSLLPSPGATAPTVRLTPEPLAVPLLRSLLDLAGASALTLSSAVAMDALVGTRCFRETEKMCILTSFLVTFLSVSGTAPVGAWAIGSLLGGEGKLWAAYMGAALGMGLGVIGTMPTMAFGSGVILGVAGPIGAIVGAVIGYEVSHWSSVRGASRFAERRGVTVTPLVATTQGGSLLGGMMGTF</sequence>
<name>A0ABX7P0Z7_9BACT</name>
<feature type="transmembrane region" description="Helical" evidence="1">
    <location>
        <begin position="122"/>
        <end position="141"/>
    </location>
</feature>
<keyword evidence="1" id="KW-1133">Transmembrane helix</keyword>
<dbReference type="Proteomes" id="UP000662747">
    <property type="component" value="Chromosome"/>
</dbReference>
<evidence type="ECO:0000313" key="3">
    <source>
        <dbReference type="Proteomes" id="UP000662747"/>
    </source>
</evidence>
<keyword evidence="3" id="KW-1185">Reference proteome</keyword>
<dbReference type="EMBL" id="CP071090">
    <property type="protein sequence ID" value="QSQ23401.1"/>
    <property type="molecule type" value="Genomic_DNA"/>
</dbReference>
<accession>A0ABX7P0Z7</accession>
<evidence type="ECO:0000256" key="1">
    <source>
        <dbReference type="SAM" id="Phobius"/>
    </source>
</evidence>
<keyword evidence="1" id="KW-0812">Transmembrane</keyword>
<reference evidence="2 3" key="1">
    <citation type="submission" date="2021-02" db="EMBL/GenBank/DDBJ databases">
        <title>De Novo genome assembly of isolated myxobacteria.</title>
        <authorList>
            <person name="Stevens D.C."/>
        </authorList>
    </citation>
    <scope>NUCLEOTIDE SEQUENCE [LARGE SCALE GENOMIC DNA]</scope>
    <source>
        <strain evidence="3">SCPEA02</strain>
    </source>
</reference>
<feature type="transmembrane region" description="Helical" evidence="1">
    <location>
        <begin position="96"/>
        <end position="115"/>
    </location>
</feature>
<dbReference type="RefSeq" id="WP_206724976.1">
    <property type="nucleotide sequence ID" value="NZ_CP071090.1"/>
</dbReference>
<gene>
    <name evidence="2" type="ORF">JY651_51455</name>
</gene>
<organism evidence="2 3">
    <name type="scientific">Pyxidicoccus parkwayensis</name>
    <dbReference type="NCBI Taxonomy" id="2813578"/>
    <lineage>
        <taxon>Bacteria</taxon>
        <taxon>Pseudomonadati</taxon>
        <taxon>Myxococcota</taxon>
        <taxon>Myxococcia</taxon>
        <taxon>Myxococcales</taxon>
        <taxon>Cystobacterineae</taxon>
        <taxon>Myxococcaceae</taxon>
        <taxon>Pyxidicoccus</taxon>
    </lineage>
</organism>
<feature type="transmembrane region" description="Helical" evidence="1">
    <location>
        <begin position="29"/>
        <end position="50"/>
    </location>
</feature>
<feature type="transmembrane region" description="Helical" evidence="1">
    <location>
        <begin position="62"/>
        <end position="84"/>
    </location>
</feature>
<protein>
    <submittedName>
        <fullName evidence="2">Uncharacterized protein</fullName>
    </submittedName>
</protein>
<proteinExistence type="predicted"/>